<dbReference type="GO" id="GO:0030313">
    <property type="term" value="C:cell envelope"/>
    <property type="evidence" value="ECO:0007669"/>
    <property type="project" value="UniProtKB-SubCell"/>
</dbReference>
<dbReference type="RefSeq" id="WP_256134542.1">
    <property type="nucleotide sequence ID" value="NZ_JANFYM010000010.1"/>
</dbReference>
<feature type="signal peptide" evidence="4">
    <location>
        <begin position="1"/>
        <end position="21"/>
    </location>
</feature>
<comment type="subcellular location">
    <subcellularLocation>
        <location evidence="1">Cell envelope</location>
    </subcellularLocation>
</comment>
<feature type="transmembrane region" description="Helical" evidence="3">
    <location>
        <begin position="1854"/>
        <end position="1874"/>
    </location>
</feature>
<feature type="compositionally biased region" description="Basic and acidic residues" evidence="2">
    <location>
        <begin position="894"/>
        <end position="916"/>
    </location>
</feature>
<feature type="region of interest" description="Disordered" evidence="2">
    <location>
        <begin position="890"/>
        <end position="917"/>
    </location>
</feature>
<evidence type="ECO:0000313" key="5">
    <source>
        <dbReference type="EMBL" id="MCQ4793515.1"/>
    </source>
</evidence>
<evidence type="ECO:0000256" key="2">
    <source>
        <dbReference type="SAM" id="MobiDB-lite"/>
    </source>
</evidence>
<organism evidence="5 6">
    <name type="scientific">Bifidobacterium adolescentis</name>
    <dbReference type="NCBI Taxonomy" id="1680"/>
    <lineage>
        <taxon>Bacteria</taxon>
        <taxon>Bacillati</taxon>
        <taxon>Actinomycetota</taxon>
        <taxon>Actinomycetes</taxon>
        <taxon>Bifidobacteriales</taxon>
        <taxon>Bifidobacteriaceae</taxon>
        <taxon>Bifidobacterium</taxon>
    </lineage>
</organism>
<dbReference type="Proteomes" id="UP001206013">
    <property type="component" value="Unassembled WGS sequence"/>
</dbReference>
<evidence type="ECO:0000313" key="6">
    <source>
        <dbReference type="Proteomes" id="UP001206013"/>
    </source>
</evidence>
<accession>A0AAW5K1Y3</accession>
<dbReference type="Gene3D" id="2.60.40.4270">
    <property type="entry name" value="Listeria-Bacteroides repeat domain"/>
    <property type="match status" value="17"/>
</dbReference>
<name>A0AAW5K1Y3_BIFAD</name>
<protein>
    <submittedName>
        <fullName evidence="5">InlB B-repeat-containing protein</fullName>
    </submittedName>
</protein>
<feature type="compositionally biased region" description="Basic and acidic residues" evidence="2">
    <location>
        <begin position="1045"/>
        <end position="1057"/>
    </location>
</feature>
<feature type="chain" id="PRO_5043419881" evidence="4">
    <location>
        <begin position="22"/>
        <end position="1881"/>
    </location>
</feature>
<dbReference type="EMBL" id="JANFYM010000010">
    <property type="protein sequence ID" value="MCQ4793515.1"/>
    <property type="molecule type" value="Genomic_DNA"/>
</dbReference>
<sequence>MRKPIALLAAGSMMLMPLLGATSVVLTPVSEAYAETADSTASDYPEGVTAYLDGTRLASFDPSGNGVYDATGQTVELSGVPDDWTVQWRSMVNGITNKDSIMYILSNGSTTYRYWFDGADGAVHTVEELHGMTITLNGQAVDGDITKGFTIHNVTASDMKGYENTPYGWVLDGDSEDDHYTYTAHPEDSDTPSVQYTFMYDDTRPHDSINSLRNLKAYLTVDGSAVKGFDYTLANTDTIAIPMNTDVRLEGVPDGWKVDYNNPSTGKLNRVYTLTGPCGDTFTYIFHPTSDYKGYYYIDQLQYVRAFADGELVDGFDYKGGAWSFPETTKNVEIANVPDDWNTQRTVNGNIITYVVSSPNNSVSVTYVFNIAKHQASLDELANVKAIVGGNYVSGFNPKQSGIYEYEDGQGIAIVNVPSGWTQTTTDGDGYKVYTLTSGDLSVSYRFNKHVKTYSVDELAKVSASTDDGVVQDFKPMESGTYTIGEHATVWITGVPDGWDTKSSDNDMTYTVTSPDGKIKVVYTFKHAKHQYSASELKNVTAKLPNGDYLNGFDPVSGGEFTVPMGTKNVTIGHIPNGWNLTKNNGLSYTLTSNDGEVSVSYKFHAKNGHTVVFDTDGGTTVESQTVEDGGTITPPDDYPSKTGYRFKGWYKDGVPYDFTQPVYDDAVITAKWTVNTYEVYFDAGASDDWYPMQTIAYGDKVVKPVDPTLDGYDFAGWLLDGKVYSFDTPVTADMTLTASWKTAQVKTHTVTFTGAGDDFIQTVADGSSATVPTVPSKKGYTFDGWYSGDSLYDFTTPVTDDLTVEAHWTKNTYTVSFDSNGGSDVDSQQVEYKDTVSQPDNPTLDGYTFQGWTLDGDPYDFNTPVTSSITLKALWSKNTPVAKKHTVTFDSGEGSKVDSQTVKEGDPVSKPDNPTREGYTFNGWLLGGDPYDFTTPVMQDLTLTASWTKNKSTYTVKFDLNGGDGNIADQKVKEGSTIDRPANPTREGYTFMGWQYEDSDWNFLNTVASNMTLTAQWKRNEVKKYTVAFDTADGTSIDPQTIRDGGKVSKPDDPTREGYEFKGWTLNGVDYDFTAPVKADLVLTAVWTPVKPKTYTITFDTDGGTVVPSQTVKDKGTATEPTAPTKTGYEFKGWLLDGKTYDFTTPVTKDVTLKAKWEKTKVESYTVAFNSAEGSEVASQTVEQGKTAVKPDDPTREGYTFLGWYAGDAAYDWDTPVTGNLILTAHWQKDEQPQPKTYTVTFDYQNGSPSDTRTVSEGNTVSPPENPVRDGYDFQGWVAIDGSEFDFEQPITSDTLVSAKWKKHEDPKPVMHTVTFNSNGGTSIDPQTVQDGLTVRRPADPVKNDYVFDGWYLDNDQYDFNKPVTGDITLTAIYHRKPIPQPNTYTVRFDTGEGSKVDPQTIIEGKTVIRPADPSMDGYDFQGWLLDGKDYDWNTPITGDMTLTASWKKHEEPKPVTHTVSFYTDGGNTVAQQTVNDGETVTVPDTPTKNGYTFSGWTLNGEPYDFNLPVTADITLKATWVENQKPQPKRHTVTFDTTGGSEIGQQTVDEGEKAIQPANPTREGYDFQGWLLNGQAYDWNTPITGDITLTASWTEKAPTLFTVAFNTGGASNIPSQKVKEGDKAARPTDPKRTGYTFTGWQLNGKDYDWNTPITTDIILTATWQKNETPKPVFYTVKFDTGNGSKIDLQTIQQGGKVKKPADPTLNSYKFIGWQLDGKDYDFNTAVSKDMTLTAVWEANTLPPTVKKHTVTVTLYDGKTERYEVKDGEKLTLPSNPTRDGYVFDGFIDKDGNVYDMSKPVVKDLTLTCVWKKANGVSSDKDKEIADASTNGTVGNGEQNSGSQNPLASTGAPIYGMVIAAIIAGLGGIGILLARLCSRNE</sequence>
<gene>
    <name evidence="5" type="ORF">NE692_08595</name>
</gene>
<keyword evidence="4" id="KW-0732">Signal</keyword>
<proteinExistence type="predicted"/>
<feature type="region of interest" description="Disordered" evidence="2">
    <location>
        <begin position="1245"/>
        <end position="1271"/>
    </location>
</feature>
<feature type="compositionally biased region" description="Polar residues" evidence="2">
    <location>
        <begin position="1828"/>
        <end position="1845"/>
    </location>
</feature>
<keyword evidence="3" id="KW-0812">Transmembrane</keyword>
<keyword evidence="3" id="KW-0472">Membrane</keyword>
<evidence type="ECO:0000256" key="3">
    <source>
        <dbReference type="SAM" id="Phobius"/>
    </source>
</evidence>
<dbReference type="Pfam" id="PF09479">
    <property type="entry name" value="Flg_new"/>
    <property type="match status" value="17"/>
</dbReference>
<dbReference type="InterPro" id="IPR042229">
    <property type="entry name" value="Listeria/Bacterioides_rpt_sf"/>
</dbReference>
<feature type="region of interest" description="Disordered" evidence="2">
    <location>
        <begin position="1821"/>
        <end position="1845"/>
    </location>
</feature>
<keyword evidence="3" id="KW-1133">Transmembrane helix</keyword>
<feature type="compositionally biased region" description="Polar residues" evidence="2">
    <location>
        <begin position="1245"/>
        <end position="1264"/>
    </location>
</feature>
<dbReference type="InterPro" id="IPR013378">
    <property type="entry name" value="InlB-like_B-rpt"/>
</dbReference>
<evidence type="ECO:0000256" key="1">
    <source>
        <dbReference type="ARBA" id="ARBA00004196"/>
    </source>
</evidence>
<comment type="caution">
    <text evidence="5">The sequence shown here is derived from an EMBL/GenBank/DDBJ whole genome shotgun (WGS) entry which is preliminary data.</text>
</comment>
<dbReference type="NCBIfam" id="TIGR02543">
    <property type="entry name" value="List_Bact_rpt"/>
    <property type="match status" value="10"/>
</dbReference>
<evidence type="ECO:0000256" key="4">
    <source>
        <dbReference type="SAM" id="SignalP"/>
    </source>
</evidence>
<feature type="region of interest" description="Disordered" evidence="2">
    <location>
        <begin position="1037"/>
        <end position="1057"/>
    </location>
</feature>
<reference evidence="5" key="1">
    <citation type="submission" date="2022-06" db="EMBL/GenBank/DDBJ databases">
        <title>Isolation of gut microbiota from human fecal samples.</title>
        <authorList>
            <person name="Pamer E.G."/>
            <person name="Barat B."/>
            <person name="Waligurski E."/>
            <person name="Medina S."/>
            <person name="Paddock L."/>
            <person name="Mostad J."/>
        </authorList>
    </citation>
    <scope>NUCLEOTIDE SEQUENCE</scope>
    <source>
        <strain evidence="5">SL.1.01</strain>
    </source>
</reference>